<evidence type="ECO:0000259" key="5">
    <source>
        <dbReference type="SMART" id="SM00861"/>
    </source>
</evidence>
<dbReference type="AlphaFoldDB" id="A0A7S3E9E7"/>
<dbReference type="InterPro" id="IPR029061">
    <property type="entry name" value="THDP-binding"/>
</dbReference>
<evidence type="ECO:0000313" key="6">
    <source>
        <dbReference type="EMBL" id="CAE0039879.1"/>
    </source>
</evidence>
<dbReference type="SUPFAM" id="SSF52518">
    <property type="entry name" value="Thiamin diphosphate-binding fold (THDP-binding)"/>
    <property type="match status" value="1"/>
</dbReference>
<keyword evidence="2 4" id="KW-0560">Oxidoreductase</keyword>
<keyword evidence="4" id="KW-0670">Pyruvate</keyword>
<accession>A0A7S3E9E7</accession>
<dbReference type="InterPro" id="IPR027110">
    <property type="entry name" value="PDHB_mito-type"/>
</dbReference>
<dbReference type="PANTHER" id="PTHR11624:SF96">
    <property type="entry name" value="PYRUVATE DEHYDROGENASE E1 COMPONENT SUBUNIT BETA, MITOCHONDRIAL"/>
    <property type="match status" value="1"/>
</dbReference>
<dbReference type="Gene3D" id="3.40.50.970">
    <property type="match status" value="1"/>
</dbReference>
<sequence length="143" mass="15581">MQRGRKLLERGLKRRSLAGSAEIARRAITMMTGRDALNSALDEELARDSRVFVLGEEVASYEGAYKVTKGLLKKYGEDRVVDTPITEAGFSGLATGAAFYGLRPVCEFMTFNFAMQGIDQIVNSAAKTLYMSSGDVSRTGPDI</sequence>
<comment type="catalytic activity">
    <reaction evidence="4">
        <text>N(6)-[(R)-lipoyl]-L-lysyl-[protein] + pyruvate + H(+) = N(6)-[(R)-S(8)-acetyldihydrolipoyl]-L-lysyl-[protein] + CO2</text>
        <dbReference type="Rhea" id="RHEA:19189"/>
        <dbReference type="Rhea" id="RHEA-COMP:10474"/>
        <dbReference type="Rhea" id="RHEA-COMP:10478"/>
        <dbReference type="ChEBI" id="CHEBI:15361"/>
        <dbReference type="ChEBI" id="CHEBI:15378"/>
        <dbReference type="ChEBI" id="CHEBI:16526"/>
        <dbReference type="ChEBI" id="CHEBI:83099"/>
        <dbReference type="ChEBI" id="CHEBI:83111"/>
        <dbReference type="EC" id="1.2.4.1"/>
    </reaction>
</comment>
<evidence type="ECO:0000256" key="4">
    <source>
        <dbReference type="RuleBase" id="RU364074"/>
    </source>
</evidence>
<dbReference type="GO" id="GO:0006086">
    <property type="term" value="P:pyruvate decarboxylation to acetyl-CoA"/>
    <property type="evidence" value="ECO:0007669"/>
    <property type="project" value="InterPro"/>
</dbReference>
<dbReference type="InterPro" id="IPR005475">
    <property type="entry name" value="Transketolase-like_Pyr-bd"/>
</dbReference>
<evidence type="ECO:0000256" key="2">
    <source>
        <dbReference type="ARBA" id="ARBA00023002"/>
    </source>
</evidence>
<evidence type="ECO:0000256" key="3">
    <source>
        <dbReference type="ARBA" id="ARBA00023052"/>
    </source>
</evidence>
<comment type="cofactor">
    <cofactor evidence="1 4">
        <name>thiamine diphosphate</name>
        <dbReference type="ChEBI" id="CHEBI:58937"/>
    </cofactor>
</comment>
<reference evidence="6" key="1">
    <citation type="submission" date="2021-01" db="EMBL/GenBank/DDBJ databases">
        <authorList>
            <person name="Corre E."/>
            <person name="Pelletier E."/>
            <person name="Niang G."/>
            <person name="Scheremetjew M."/>
            <person name="Finn R."/>
            <person name="Kale V."/>
            <person name="Holt S."/>
            <person name="Cochrane G."/>
            <person name="Meng A."/>
            <person name="Brown T."/>
            <person name="Cohen L."/>
        </authorList>
    </citation>
    <scope>NUCLEOTIDE SEQUENCE</scope>
    <source>
        <strain evidence="6">CCMP 769</strain>
    </source>
</reference>
<dbReference type="Pfam" id="PF02779">
    <property type="entry name" value="Transket_pyr"/>
    <property type="match status" value="1"/>
</dbReference>
<feature type="domain" description="Transketolase-like pyrimidine-binding" evidence="5">
    <location>
        <begin position="31"/>
        <end position="143"/>
    </location>
</feature>
<dbReference type="GO" id="GO:0004739">
    <property type="term" value="F:pyruvate dehydrogenase (acetyl-transferring) activity"/>
    <property type="evidence" value="ECO:0007669"/>
    <property type="project" value="UniProtKB-UniRule"/>
</dbReference>
<dbReference type="EC" id="1.2.4.1" evidence="4"/>
<protein>
    <recommendedName>
        <fullName evidence="4">Pyruvate dehydrogenase E1 component subunit beta</fullName>
        <ecNumber evidence="4">1.2.4.1</ecNumber>
    </recommendedName>
</protein>
<organism evidence="6">
    <name type="scientific">Rhodosorus marinus</name>
    <dbReference type="NCBI Taxonomy" id="101924"/>
    <lineage>
        <taxon>Eukaryota</taxon>
        <taxon>Rhodophyta</taxon>
        <taxon>Stylonematophyceae</taxon>
        <taxon>Stylonematales</taxon>
        <taxon>Stylonemataceae</taxon>
        <taxon>Rhodosorus</taxon>
    </lineage>
</organism>
<evidence type="ECO:0000256" key="1">
    <source>
        <dbReference type="ARBA" id="ARBA00001964"/>
    </source>
</evidence>
<keyword evidence="3 4" id="KW-0786">Thiamine pyrophosphate</keyword>
<comment type="function">
    <text evidence="4">The pyruvate dehydrogenase complex catalyzes the overall conversion of pyruvate to acetyl-CoA and CO2.</text>
</comment>
<dbReference type="PANTHER" id="PTHR11624">
    <property type="entry name" value="DEHYDROGENASE RELATED"/>
    <property type="match status" value="1"/>
</dbReference>
<name>A0A7S3E9E7_9RHOD</name>
<dbReference type="EMBL" id="HBHW01010322">
    <property type="protein sequence ID" value="CAE0039879.1"/>
    <property type="molecule type" value="Transcribed_RNA"/>
</dbReference>
<gene>
    <name evidence="6" type="ORF">RMAR00112_LOCUS7838</name>
</gene>
<dbReference type="SMART" id="SM00861">
    <property type="entry name" value="Transket_pyr"/>
    <property type="match status" value="1"/>
</dbReference>
<proteinExistence type="predicted"/>